<evidence type="ECO:0000256" key="9">
    <source>
        <dbReference type="ARBA" id="ARBA00022842"/>
    </source>
</evidence>
<dbReference type="Gene3D" id="3.90.580.10">
    <property type="entry name" value="Zinc finger, CHC2-type domain"/>
    <property type="match status" value="1"/>
</dbReference>
<evidence type="ECO:0000256" key="11">
    <source>
        <dbReference type="ARBA" id="ARBA00023163"/>
    </source>
</evidence>
<keyword evidence="6" id="KW-0479">Metal-binding</keyword>
<evidence type="ECO:0000256" key="2">
    <source>
        <dbReference type="ARBA" id="ARBA00022478"/>
    </source>
</evidence>
<name>A0A0F8Y970_9ZZZZ</name>
<accession>A0A0F8Y970</accession>
<keyword evidence="5" id="KW-0235">DNA replication</keyword>
<keyword evidence="4" id="KW-0548">Nucleotidyltransferase</keyword>
<keyword evidence="11" id="KW-0804">Transcription</keyword>
<protein>
    <recommendedName>
        <fullName evidence="12">Zinc finger CHC2-type domain-containing protein</fullName>
    </recommendedName>
</protein>
<keyword evidence="7" id="KW-0863">Zinc-finger</keyword>
<feature type="domain" description="Zinc finger CHC2-type" evidence="12">
    <location>
        <begin position="31"/>
        <end position="85"/>
    </location>
</feature>
<dbReference type="InterPro" id="IPR002694">
    <property type="entry name" value="Znf_CHC2"/>
</dbReference>
<dbReference type="PANTHER" id="PTHR30313">
    <property type="entry name" value="DNA PRIMASE"/>
    <property type="match status" value="1"/>
</dbReference>
<dbReference type="GO" id="GO:0003899">
    <property type="term" value="F:DNA-directed RNA polymerase activity"/>
    <property type="evidence" value="ECO:0007669"/>
    <property type="project" value="InterPro"/>
</dbReference>
<dbReference type="InterPro" id="IPR036977">
    <property type="entry name" value="DNA_primase_Znf_CHC2"/>
</dbReference>
<dbReference type="Pfam" id="PF08275">
    <property type="entry name" value="DNAG_N"/>
    <property type="match status" value="1"/>
</dbReference>
<dbReference type="Pfam" id="PF01807">
    <property type="entry name" value="Zn_ribbon_DnaG"/>
    <property type="match status" value="1"/>
</dbReference>
<dbReference type="InterPro" id="IPR037068">
    <property type="entry name" value="DNA_primase_core_N_sf"/>
</dbReference>
<gene>
    <name evidence="13" type="ORF">LCGC14_2925820</name>
</gene>
<evidence type="ECO:0000256" key="1">
    <source>
        <dbReference type="ARBA" id="ARBA00001947"/>
    </source>
</evidence>
<feature type="non-terminal residue" evidence="13">
    <location>
        <position position="1"/>
    </location>
</feature>
<proteinExistence type="predicted"/>
<organism evidence="13">
    <name type="scientific">marine sediment metagenome</name>
    <dbReference type="NCBI Taxonomy" id="412755"/>
    <lineage>
        <taxon>unclassified sequences</taxon>
        <taxon>metagenomes</taxon>
        <taxon>ecological metagenomes</taxon>
    </lineage>
</organism>
<dbReference type="GO" id="GO:0006269">
    <property type="term" value="P:DNA replication, synthesis of primer"/>
    <property type="evidence" value="ECO:0007669"/>
    <property type="project" value="TreeGrafter"/>
</dbReference>
<evidence type="ECO:0000256" key="5">
    <source>
        <dbReference type="ARBA" id="ARBA00022705"/>
    </source>
</evidence>
<evidence type="ECO:0000256" key="3">
    <source>
        <dbReference type="ARBA" id="ARBA00022679"/>
    </source>
</evidence>
<evidence type="ECO:0000313" key="13">
    <source>
        <dbReference type="EMBL" id="KKK70255.1"/>
    </source>
</evidence>
<dbReference type="EMBL" id="LAZR01058274">
    <property type="protein sequence ID" value="KKK70255.1"/>
    <property type="molecule type" value="Genomic_DNA"/>
</dbReference>
<keyword evidence="8" id="KW-0862">Zinc</keyword>
<dbReference type="SMART" id="SM00400">
    <property type="entry name" value="ZnF_CHCC"/>
    <property type="match status" value="1"/>
</dbReference>
<sequence length="254" mass="29096">TKESLEGLRSRIDLIEVLSPYVDFSRSGSYFKARCPFHDEKTPSFVIARSDAHYHCYGCSAHGDAISFLMNHQKMSFTESVEYLADKFNLNLEMNENENDKNLGPSKKAIKEVLDLASRFYHFILLHTDNGKDALKYLYDRGIDLDFIKTFQIGLSLSDPYHLQKFCNDKKISKELLYQAGLVKNGDKDFFTNRIMIPIKDTIGSVIGFTARKYKEDTFGGKYINTPETILFKKSKIFSCISSPVRFTLSTILI</sequence>
<evidence type="ECO:0000256" key="6">
    <source>
        <dbReference type="ARBA" id="ARBA00022723"/>
    </source>
</evidence>
<evidence type="ECO:0000256" key="8">
    <source>
        <dbReference type="ARBA" id="ARBA00022833"/>
    </source>
</evidence>
<dbReference type="InterPro" id="IPR050219">
    <property type="entry name" value="DnaG_primase"/>
</dbReference>
<evidence type="ECO:0000256" key="7">
    <source>
        <dbReference type="ARBA" id="ARBA00022771"/>
    </source>
</evidence>
<keyword evidence="9" id="KW-0460">Magnesium</keyword>
<reference evidence="13" key="1">
    <citation type="journal article" date="2015" name="Nature">
        <title>Complex archaea that bridge the gap between prokaryotes and eukaryotes.</title>
        <authorList>
            <person name="Spang A."/>
            <person name="Saw J.H."/>
            <person name="Jorgensen S.L."/>
            <person name="Zaremba-Niedzwiedzka K."/>
            <person name="Martijn J."/>
            <person name="Lind A.E."/>
            <person name="van Eijk R."/>
            <person name="Schleper C."/>
            <person name="Guy L."/>
            <person name="Ettema T.J."/>
        </authorList>
    </citation>
    <scope>NUCLEOTIDE SEQUENCE</scope>
</reference>
<dbReference type="InterPro" id="IPR013264">
    <property type="entry name" value="DNAG_N"/>
</dbReference>
<keyword evidence="3" id="KW-0808">Transferase</keyword>
<comment type="caution">
    <text evidence="13">The sequence shown here is derived from an EMBL/GenBank/DDBJ whole genome shotgun (WGS) entry which is preliminary data.</text>
</comment>
<evidence type="ECO:0000259" key="12">
    <source>
        <dbReference type="SMART" id="SM00400"/>
    </source>
</evidence>
<dbReference type="GO" id="GO:0000428">
    <property type="term" value="C:DNA-directed RNA polymerase complex"/>
    <property type="evidence" value="ECO:0007669"/>
    <property type="project" value="UniProtKB-KW"/>
</dbReference>
<evidence type="ECO:0000256" key="4">
    <source>
        <dbReference type="ARBA" id="ARBA00022695"/>
    </source>
</evidence>
<keyword evidence="2" id="KW-0240">DNA-directed RNA polymerase</keyword>
<dbReference type="Gene3D" id="3.90.980.10">
    <property type="entry name" value="DNA primase, catalytic core, N-terminal domain"/>
    <property type="match status" value="1"/>
</dbReference>
<dbReference type="GO" id="GO:0008270">
    <property type="term" value="F:zinc ion binding"/>
    <property type="evidence" value="ECO:0007669"/>
    <property type="project" value="UniProtKB-KW"/>
</dbReference>
<dbReference type="GO" id="GO:0005737">
    <property type="term" value="C:cytoplasm"/>
    <property type="evidence" value="ECO:0007669"/>
    <property type="project" value="TreeGrafter"/>
</dbReference>
<dbReference type="AlphaFoldDB" id="A0A0F8Y970"/>
<dbReference type="FunFam" id="3.90.580.10:FF:000001">
    <property type="entry name" value="DNA primase"/>
    <property type="match status" value="1"/>
</dbReference>
<dbReference type="GO" id="GO:0003677">
    <property type="term" value="F:DNA binding"/>
    <property type="evidence" value="ECO:0007669"/>
    <property type="project" value="UniProtKB-KW"/>
</dbReference>
<keyword evidence="10" id="KW-0238">DNA-binding</keyword>
<evidence type="ECO:0000256" key="10">
    <source>
        <dbReference type="ARBA" id="ARBA00023125"/>
    </source>
</evidence>
<dbReference type="PANTHER" id="PTHR30313:SF2">
    <property type="entry name" value="DNA PRIMASE"/>
    <property type="match status" value="1"/>
</dbReference>
<dbReference type="SUPFAM" id="SSF57783">
    <property type="entry name" value="Zinc beta-ribbon"/>
    <property type="match status" value="1"/>
</dbReference>
<comment type="cofactor">
    <cofactor evidence="1">
        <name>Zn(2+)</name>
        <dbReference type="ChEBI" id="CHEBI:29105"/>
    </cofactor>
</comment>
<dbReference type="SUPFAM" id="SSF56731">
    <property type="entry name" value="DNA primase core"/>
    <property type="match status" value="1"/>
</dbReference>